<name>A0A0P8Z063_9CLOT</name>
<protein>
    <recommendedName>
        <fullName evidence="4">YGGT family protein</fullName>
    </recommendedName>
</protein>
<dbReference type="EMBL" id="LKET01000021">
    <property type="protein sequence ID" value="KPU45523.1"/>
    <property type="molecule type" value="Genomic_DNA"/>
</dbReference>
<dbReference type="RefSeq" id="WP_054873870.1">
    <property type="nucleotide sequence ID" value="NZ_LKET01000021.1"/>
</dbReference>
<evidence type="ECO:0000313" key="3">
    <source>
        <dbReference type="Proteomes" id="UP000050326"/>
    </source>
</evidence>
<evidence type="ECO:0008006" key="4">
    <source>
        <dbReference type="Google" id="ProtNLM"/>
    </source>
</evidence>
<dbReference type="STRING" id="36849.OXPF_07560"/>
<keyword evidence="1" id="KW-0472">Membrane</keyword>
<keyword evidence="1" id="KW-0812">Transmembrane</keyword>
<evidence type="ECO:0000313" key="2">
    <source>
        <dbReference type="EMBL" id="KPU45523.1"/>
    </source>
</evidence>
<gene>
    <name evidence="2" type="ORF">OXPF_07560</name>
</gene>
<comment type="caution">
    <text evidence="2">The sequence shown here is derived from an EMBL/GenBank/DDBJ whole genome shotgun (WGS) entry which is preliminary data.</text>
</comment>
<feature type="transmembrane region" description="Helical" evidence="1">
    <location>
        <begin position="72"/>
        <end position="92"/>
    </location>
</feature>
<dbReference type="OrthoDB" id="2989901at2"/>
<feature type="transmembrane region" description="Helical" evidence="1">
    <location>
        <begin position="12"/>
        <end position="30"/>
    </location>
</feature>
<proteinExistence type="predicted"/>
<dbReference type="AlphaFoldDB" id="A0A0P8Z063"/>
<organism evidence="2 3">
    <name type="scientific">Oxobacter pfennigii</name>
    <dbReference type="NCBI Taxonomy" id="36849"/>
    <lineage>
        <taxon>Bacteria</taxon>
        <taxon>Bacillati</taxon>
        <taxon>Bacillota</taxon>
        <taxon>Clostridia</taxon>
        <taxon>Eubacteriales</taxon>
        <taxon>Clostridiaceae</taxon>
        <taxon>Oxobacter</taxon>
    </lineage>
</organism>
<keyword evidence="1" id="KW-1133">Transmembrane helix</keyword>
<accession>A0A0P8Z063</accession>
<sequence>MDKTKNYREQNVVYYVLGILEVLLGLRLLFKLLGANASSGFVSFLYSLTRIFIVPFQGIFNMVASDGAVFEPATAVAMLIYAIIAYGVVYLLRL</sequence>
<reference evidence="2 3" key="1">
    <citation type="submission" date="2015-09" db="EMBL/GenBank/DDBJ databases">
        <title>Genome sequence of Oxobacter pfennigii DSM 3222.</title>
        <authorList>
            <person name="Poehlein A."/>
            <person name="Bengelsdorf F.R."/>
            <person name="Schiel-Bengelsdorf B."/>
            <person name="Duerre P."/>
            <person name="Daniel R."/>
        </authorList>
    </citation>
    <scope>NUCLEOTIDE SEQUENCE [LARGE SCALE GENOMIC DNA]</scope>
    <source>
        <strain evidence="2 3">DSM 3222</strain>
    </source>
</reference>
<keyword evidence="3" id="KW-1185">Reference proteome</keyword>
<dbReference type="Proteomes" id="UP000050326">
    <property type="component" value="Unassembled WGS sequence"/>
</dbReference>
<evidence type="ECO:0000256" key="1">
    <source>
        <dbReference type="SAM" id="Phobius"/>
    </source>
</evidence>